<keyword evidence="3" id="KW-1185">Reference proteome</keyword>
<gene>
    <name evidence="2" type="ORF">AACH06_25480</name>
</gene>
<feature type="transmembrane region" description="Helical" evidence="1">
    <location>
        <begin position="34"/>
        <end position="56"/>
    </location>
</feature>
<comment type="caution">
    <text evidence="2">The sequence shown here is derived from an EMBL/GenBank/DDBJ whole genome shotgun (WGS) entry which is preliminary data.</text>
</comment>
<keyword evidence="1" id="KW-1133">Transmembrane helix</keyword>
<evidence type="ECO:0000313" key="3">
    <source>
        <dbReference type="Proteomes" id="UP001371218"/>
    </source>
</evidence>
<reference evidence="2 3" key="1">
    <citation type="submission" date="2024-04" db="EMBL/GenBank/DDBJ databases">
        <title>Novel species of the genus Ideonella isolated from streams.</title>
        <authorList>
            <person name="Lu H."/>
        </authorList>
    </citation>
    <scope>NUCLEOTIDE SEQUENCE [LARGE SCALE GENOMIC DNA]</scope>
    <source>
        <strain evidence="2 3">DXS29W</strain>
    </source>
</reference>
<dbReference type="EMBL" id="JBBUTG010000026">
    <property type="protein sequence ID" value="MEK8034192.1"/>
    <property type="molecule type" value="Genomic_DNA"/>
</dbReference>
<protein>
    <recommendedName>
        <fullName evidence="4">ABC transporter permease</fullName>
    </recommendedName>
</protein>
<evidence type="ECO:0000256" key="1">
    <source>
        <dbReference type="SAM" id="Phobius"/>
    </source>
</evidence>
<dbReference type="RefSeq" id="WP_341428620.1">
    <property type="nucleotide sequence ID" value="NZ_JBBUTG010000026.1"/>
</dbReference>
<dbReference type="Proteomes" id="UP001371218">
    <property type="component" value="Unassembled WGS sequence"/>
</dbReference>
<keyword evidence="1" id="KW-0472">Membrane</keyword>
<sequence>MTREDWMSEKGWRTALRVEKLLQAEQAQRARRRLFAKSVVPTIMMLGLFIAAHLAFKSTGVH</sequence>
<accession>A0ABU9BW48</accession>
<name>A0ABU9BW48_9BURK</name>
<proteinExistence type="predicted"/>
<organism evidence="2 3">
    <name type="scientific">Ideonella lacteola</name>
    <dbReference type="NCBI Taxonomy" id="2984193"/>
    <lineage>
        <taxon>Bacteria</taxon>
        <taxon>Pseudomonadati</taxon>
        <taxon>Pseudomonadota</taxon>
        <taxon>Betaproteobacteria</taxon>
        <taxon>Burkholderiales</taxon>
        <taxon>Sphaerotilaceae</taxon>
        <taxon>Ideonella</taxon>
    </lineage>
</organism>
<evidence type="ECO:0000313" key="2">
    <source>
        <dbReference type="EMBL" id="MEK8034192.1"/>
    </source>
</evidence>
<evidence type="ECO:0008006" key="4">
    <source>
        <dbReference type="Google" id="ProtNLM"/>
    </source>
</evidence>
<keyword evidence="1" id="KW-0812">Transmembrane</keyword>